<evidence type="ECO:0000313" key="10">
    <source>
        <dbReference type="EMBL" id="JAI66930.1"/>
    </source>
</evidence>
<evidence type="ECO:0000256" key="6">
    <source>
        <dbReference type="ARBA" id="ARBA00022912"/>
    </source>
</evidence>
<protein>
    <recommendedName>
        <fullName evidence="9">Magnesium-dependent phosphatase 1</fullName>
        <ecNumber evidence="2">3.1.3.48</ecNumber>
    </recommendedName>
</protein>
<dbReference type="SUPFAM" id="SSF56784">
    <property type="entry name" value="HAD-like"/>
    <property type="match status" value="1"/>
</dbReference>
<dbReference type="InterPro" id="IPR036412">
    <property type="entry name" value="HAD-like_sf"/>
</dbReference>
<dbReference type="EMBL" id="GDRN01044322">
    <property type="protein sequence ID" value="JAI66930.1"/>
    <property type="molecule type" value="Transcribed_RNA"/>
</dbReference>
<evidence type="ECO:0000256" key="4">
    <source>
        <dbReference type="ARBA" id="ARBA00022801"/>
    </source>
</evidence>
<evidence type="ECO:0000256" key="5">
    <source>
        <dbReference type="ARBA" id="ARBA00022842"/>
    </source>
</evidence>
<name>A0A0P4WZA3_SCYOL</name>
<evidence type="ECO:0000256" key="1">
    <source>
        <dbReference type="ARBA" id="ARBA00001946"/>
    </source>
</evidence>
<dbReference type="PANTHER" id="PTHR17901">
    <property type="entry name" value="MAGNESIUM-DEPENDENT PHOSPHATASE 1 MDP1"/>
    <property type="match status" value="1"/>
</dbReference>
<evidence type="ECO:0000256" key="8">
    <source>
        <dbReference type="ARBA" id="ARBA00055318"/>
    </source>
</evidence>
<dbReference type="SFLD" id="SFLDG01131">
    <property type="entry name" value="C1.5.2:_MDP_Like"/>
    <property type="match status" value="1"/>
</dbReference>
<sequence length="162" mass="19177">MTELTRPKLIGFDLDYTLWPFWVDTHVDPPFHKDWKGQVVDMYNKKIKYYAEVPEVLKWLHKEGYVLAAVSRTGEIKGANQLLELFDWDKCFTYKEIYPGCKITHFNRIKTKSGAEFSEMLFFDDEHRNKRDLDTIGVRTVIVDDGITRKLVKQGLEEFSRH</sequence>
<dbReference type="SFLD" id="SFLDG01129">
    <property type="entry name" value="C1.5:_HAD__Beta-PGM__Phosphata"/>
    <property type="match status" value="1"/>
</dbReference>
<keyword evidence="4" id="KW-0378">Hydrolase</keyword>
<dbReference type="SFLD" id="SFLDS00003">
    <property type="entry name" value="Haloacid_Dehalogenase"/>
    <property type="match status" value="1"/>
</dbReference>
<accession>A0A0P4WZA3</accession>
<dbReference type="Gene3D" id="3.40.50.1000">
    <property type="entry name" value="HAD superfamily/HAD-like"/>
    <property type="match status" value="1"/>
</dbReference>
<dbReference type="GO" id="GO:0003993">
    <property type="term" value="F:acid phosphatase activity"/>
    <property type="evidence" value="ECO:0007669"/>
    <property type="project" value="TreeGrafter"/>
</dbReference>
<dbReference type="InterPro" id="IPR010036">
    <property type="entry name" value="MDP_1_eu_arc"/>
</dbReference>
<keyword evidence="5" id="KW-0460">Magnesium</keyword>
<dbReference type="EC" id="3.1.3.48" evidence="2"/>
<comment type="function">
    <text evidence="8">Magnesium-dependent phosphatase which may act as a tyrosine phosphatase.</text>
</comment>
<dbReference type="PANTHER" id="PTHR17901:SF14">
    <property type="entry name" value="MAGNESIUM-DEPENDENT PHOSPHATASE 1"/>
    <property type="match status" value="1"/>
</dbReference>
<keyword evidence="6" id="KW-0904">Protein phosphatase</keyword>
<dbReference type="Pfam" id="PF12689">
    <property type="entry name" value="Acid_PPase"/>
    <property type="match status" value="1"/>
</dbReference>
<dbReference type="AlphaFoldDB" id="A0A0P4WZA3"/>
<dbReference type="InterPro" id="IPR010033">
    <property type="entry name" value="HAD_SF_ppase_IIIC"/>
</dbReference>
<dbReference type="GO" id="GO:0046872">
    <property type="term" value="F:metal ion binding"/>
    <property type="evidence" value="ECO:0007669"/>
    <property type="project" value="UniProtKB-KW"/>
</dbReference>
<comment type="catalytic activity">
    <reaction evidence="7">
        <text>O-phospho-L-tyrosyl-[protein] + H2O = L-tyrosyl-[protein] + phosphate</text>
        <dbReference type="Rhea" id="RHEA:10684"/>
        <dbReference type="Rhea" id="RHEA-COMP:10136"/>
        <dbReference type="Rhea" id="RHEA-COMP:20101"/>
        <dbReference type="ChEBI" id="CHEBI:15377"/>
        <dbReference type="ChEBI" id="CHEBI:43474"/>
        <dbReference type="ChEBI" id="CHEBI:46858"/>
        <dbReference type="ChEBI" id="CHEBI:61978"/>
        <dbReference type="EC" id="3.1.3.48"/>
    </reaction>
</comment>
<evidence type="ECO:0000256" key="3">
    <source>
        <dbReference type="ARBA" id="ARBA00022723"/>
    </source>
</evidence>
<dbReference type="NCBIfam" id="TIGR01681">
    <property type="entry name" value="HAD-SF-IIIC"/>
    <property type="match status" value="1"/>
</dbReference>
<evidence type="ECO:0000256" key="7">
    <source>
        <dbReference type="ARBA" id="ARBA00051722"/>
    </source>
</evidence>
<dbReference type="FunFam" id="3.40.50.1000:FF:000127">
    <property type="entry name" value="Magnesium-dependent phosphatase 1"/>
    <property type="match status" value="1"/>
</dbReference>
<comment type="cofactor">
    <cofactor evidence="1">
        <name>Mg(2+)</name>
        <dbReference type="ChEBI" id="CHEBI:18420"/>
    </cofactor>
</comment>
<evidence type="ECO:0000256" key="2">
    <source>
        <dbReference type="ARBA" id="ARBA00013064"/>
    </source>
</evidence>
<keyword evidence="3" id="KW-0479">Metal-binding</keyword>
<dbReference type="InterPro" id="IPR023214">
    <property type="entry name" value="HAD_sf"/>
</dbReference>
<reference evidence="10" key="1">
    <citation type="submission" date="2015-09" db="EMBL/GenBank/DDBJ databases">
        <title>Scylla olivacea transcriptome.</title>
        <authorList>
            <person name="Ikhwanuddin M."/>
        </authorList>
    </citation>
    <scope>NUCLEOTIDE SEQUENCE</scope>
</reference>
<dbReference type="GO" id="GO:0004725">
    <property type="term" value="F:protein tyrosine phosphatase activity"/>
    <property type="evidence" value="ECO:0007669"/>
    <property type="project" value="UniProtKB-EC"/>
</dbReference>
<evidence type="ECO:0000256" key="9">
    <source>
        <dbReference type="ARBA" id="ARBA00069981"/>
    </source>
</evidence>
<proteinExistence type="predicted"/>
<dbReference type="NCBIfam" id="TIGR01685">
    <property type="entry name" value="MDP-1"/>
    <property type="match status" value="1"/>
</dbReference>
<organism evidence="10">
    <name type="scientific">Scylla olivacea</name>
    <name type="common">Orange mud crab</name>
    <name type="synonym">Cancer olivacea</name>
    <dbReference type="NCBI Taxonomy" id="85551"/>
    <lineage>
        <taxon>Eukaryota</taxon>
        <taxon>Metazoa</taxon>
        <taxon>Ecdysozoa</taxon>
        <taxon>Arthropoda</taxon>
        <taxon>Crustacea</taxon>
        <taxon>Multicrustacea</taxon>
        <taxon>Malacostraca</taxon>
        <taxon>Eumalacostraca</taxon>
        <taxon>Eucarida</taxon>
        <taxon>Decapoda</taxon>
        <taxon>Pleocyemata</taxon>
        <taxon>Brachyura</taxon>
        <taxon>Eubrachyura</taxon>
        <taxon>Portunoidea</taxon>
        <taxon>Portunidae</taxon>
        <taxon>Portuninae</taxon>
        <taxon>Scylla</taxon>
    </lineage>
</organism>